<keyword evidence="2" id="KW-1185">Reference proteome</keyword>
<sequence>MNKPIHPAIAEHVMEENARLRGLLMSVLKTPRGSSGRIILEPDEEAAIRAALSQQDEPTDTFTAVDMATAAAQGFRDGQAAVEQAPAQDDREPVGWYTDDHLTDKSATTYDREVADRWRGKGWPVYELYARPAQAEQQPVSWQFYQDGKWWNGGDRIKDHRKNTEAAGIPVRDLYAAPIAQTAPQPELVMPVALASVSAEYDRGWSDHAAEVLRLNAALSAQGGE</sequence>
<evidence type="ECO:0000313" key="2">
    <source>
        <dbReference type="Proteomes" id="UP000269134"/>
    </source>
</evidence>
<dbReference type="GeneID" id="84610010"/>
<protein>
    <submittedName>
        <fullName evidence="1">Uncharacterized protein</fullName>
    </submittedName>
</protein>
<evidence type="ECO:0000313" key="1">
    <source>
        <dbReference type="EMBL" id="RMI00486.1"/>
    </source>
</evidence>
<dbReference type="Proteomes" id="UP000269134">
    <property type="component" value="Unassembled WGS sequence"/>
</dbReference>
<gene>
    <name evidence="1" type="ORF">EA795_13280</name>
</gene>
<name>A0ABX9V3W0_9GAMM</name>
<comment type="caution">
    <text evidence="1">The sequence shown here is derived from an EMBL/GenBank/DDBJ whole genome shotgun (WGS) entry which is preliminary data.</text>
</comment>
<dbReference type="EMBL" id="RFFL01000009">
    <property type="protein sequence ID" value="RMI00486.1"/>
    <property type="molecule type" value="Genomic_DNA"/>
</dbReference>
<reference evidence="1 2" key="1">
    <citation type="submission" date="2018-10" db="EMBL/GenBank/DDBJ databases">
        <title>Pseudomonas sp. GL14 genome.</title>
        <authorList>
            <person name="Peng J."/>
            <person name="Liu Z.-P."/>
        </authorList>
    </citation>
    <scope>NUCLEOTIDE SEQUENCE [LARGE SCALE GENOMIC DNA]</scope>
    <source>
        <strain evidence="1 2">GL14</strain>
    </source>
</reference>
<proteinExistence type="predicted"/>
<dbReference type="RefSeq" id="WP_122077781.1">
    <property type="nucleotide sequence ID" value="NZ_RFFL01000009.1"/>
</dbReference>
<accession>A0ABX9V3W0</accession>
<organism evidence="1 2">
    <name type="scientific">Stutzerimonas nitrititolerans</name>
    <dbReference type="NCBI Taxonomy" id="2482751"/>
    <lineage>
        <taxon>Bacteria</taxon>
        <taxon>Pseudomonadati</taxon>
        <taxon>Pseudomonadota</taxon>
        <taxon>Gammaproteobacteria</taxon>
        <taxon>Pseudomonadales</taxon>
        <taxon>Pseudomonadaceae</taxon>
        <taxon>Stutzerimonas</taxon>
    </lineage>
</organism>